<dbReference type="OrthoDB" id="9799345at2"/>
<dbReference type="InterPro" id="IPR050204">
    <property type="entry name" value="AraC_XylS_family_regulators"/>
</dbReference>
<keyword evidence="1" id="KW-0805">Transcription regulation</keyword>
<keyword evidence="3" id="KW-0804">Transcription</keyword>
<feature type="domain" description="HTH araC/xylS-type" evidence="4">
    <location>
        <begin position="215"/>
        <end position="317"/>
    </location>
</feature>
<organism evidence="5 6">
    <name type="scientific">Embleya scabrispora</name>
    <dbReference type="NCBI Taxonomy" id="159449"/>
    <lineage>
        <taxon>Bacteria</taxon>
        <taxon>Bacillati</taxon>
        <taxon>Actinomycetota</taxon>
        <taxon>Actinomycetes</taxon>
        <taxon>Kitasatosporales</taxon>
        <taxon>Streptomycetaceae</taxon>
        <taxon>Embleya</taxon>
    </lineage>
</organism>
<proteinExistence type="predicted"/>
<evidence type="ECO:0000256" key="2">
    <source>
        <dbReference type="ARBA" id="ARBA00023125"/>
    </source>
</evidence>
<dbReference type="InterPro" id="IPR035418">
    <property type="entry name" value="AraC-bd_2"/>
</dbReference>
<dbReference type="RefSeq" id="WP_078981949.1">
    <property type="nucleotide sequence ID" value="NZ_MWQN01000004.1"/>
</dbReference>
<name>A0A1T3NKF9_9ACTN</name>
<comment type="caution">
    <text evidence="5">The sequence shown here is derived from an EMBL/GenBank/DDBJ whole genome shotgun (WGS) entry which is preliminary data.</text>
</comment>
<dbReference type="InterPro" id="IPR018060">
    <property type="entry name" value="HTH_AraC"/>
</dbReference>
<evidence type="ECO:0000313" key="5">
    <source>
        <dbReference type="EMBL" id="OPC77190.1"/>
    </source>
</evidence>
<evidence type="ECO:0000256" key="1">
    <source>
        <dbReference type="ARBA" id="ARBA00023015"/>
    </source>
</evidence>
<dbReference type="PANTHER" id="PTHR46796">
    <property type="entry name" value="HTH-TYPE TRANSCRIPTIONAL ACTIVATOR RHAS-RELATED"/>
    <property type="match status" value="1"/>
</dbReference>
<dbReference type="AlphaFoldDB" id="A0A1T3NKF9"/>
<gene>
    <name evidence="5" type="ORF">B4N89_42340</name>
</gene>
<reference evidence="5 6" key="1">
    <citation type="submission" date="2017-03" db="EMBL/GenBank/DDBJ databases">
        <title>Draft genome sequence of Streptomyces scabrisporus NF3, endophyte isolated from Amphipterygium adstringens.</title>
        <authorList>
            <person name="Vazquez M."/>
            <person name="Ceapa C.D."/>
            <person name="Rodriguez Luna D."/>
            <person name="Sanchez Esquivel S."/>
        </authorList>
    </citation>
    <scope>NUCLEOTIDE SEQUENCE [LARGE SCALE GENOMIC DNA]</scope>
    <source>
        <strain evidence="5 6">NF3</strain>
    </source>
</reference>
<sequence length="322" mass="34701">MDVLLETTFDDERDARERLEGAFRRSLGPVGVTVPRGRRVGAAFTGTRIGYARVLTVASSGLGFGRGTRMTHRHPLGAVTVALQRQGVASIAQDGRDTVLRGGQAALIDMRRPFAVRQCDDFTMNLVRLPHDVVARLGGALEDATGRVIAPGSGVGGIFVDFVARLADVCVHVSAGIGERLAGHTAELLATVLEEEYRTDGARTDAAIPRVHLVDQVLGYIDTHLGDPGLSPEAIAAQQRITVGHLHRLFDGGQGASLGRVIQQRRVDACVRELDRRAAMRPRLTDVARRWGFADTAHFTKAFAAVHGTPFRSRRARPLATG</sequence>
<evidence type="ECO:0000313" key="6">
    <source>
        <dbReference type="Proteomes" id="UP000190037"/>
    </source>
</evidence>
<dbReference type="EMBL" id="MWQN01000004">
    <property type="protein sequence ID" value="OPC77190.1"/>
    <property type="molecule type" value="Genomic_DNA"/>
</dbReference>
<keyword evidence="2" id="KW-0238">DNA-binding</keyword>
<dbReference type="GO" id="GO:0003700">
    <property type="term" value="F:DNA-binding transcription factor activity"/>
    <property type="evidence" value="ECO:0007669"/>
    <property type="project" value="InterPro"/>
</dbReference>
<dbReference type="PANTHER" id="PTHR46796:SF6">
    <property type="entry name" value="ARAC SUBFAMILY"/>
    <property type="match status" value="1"/>
</dbReference>
<evidence type="ECO:0000256" key="3">
    <source>
        <dbReference type="ARBA" id="ARBA00023163"/>
    </source>
</evidence>
<dbReference type="STRING" id="159449.B4N89_42340"/>
<evidence type="ECO:0000259" key="4">
    <source>
        <dbReference type="PROSITE" id="PS01124"/>
    </source>
</evidence>
<keyword evidence="6" id="KW-1185">Reference proteome</keyword>
<dbReference type="GO" id="GO:0043565">
    <property type="term" value="F:sequence-specific DNA binding"/>
    <property type="evidence" value="ECO:0007669"/>
    <property type="project" value="InterPro"/>
</dbReference>
<dbReference type="SMART" id="SM00342">
    <property type="entry name" value="HTH_ARAC"/>
    <property type="match status" value="1"/>
</dbReference>
<dbReference type="PROSITE" id="PS01124">
    <property type="entry name" value="HTH_ARAC_FAMILY_2"/>
    <property type="match status" value="1"/>
</dbReference>
<dbReference type="Gene3D" id="1.10.10.60">
    <property type="entry name" value="Homeodomain-like"/>
    <property type="match status" value="1"/>
</dbReference>
<dbReference type="Pfam" id="PF12833">
    <property type="entry name" value="HTH_18"/>
    <property type="match status" value="1"/>
</dbReference>
<protein>
    <recommendedName>
        <fullName evidence="4">HTH araC/xylS-type domain-containing protein</fullName>
    </recommendedName>
</protein>
<accession>A0A1T3NKF9</accession>
<dbReference type="Proteomes" id="UP000190037">
    <property type="component" value="Unassembled WGS sequence"/>
</dbReference>
<dbReference type="Pfam" id="PF14525">
    <property type="entry name" value="AraC_binding_2"/>
    <property type="match status" value="1"/>
</dbReference>